<name>A0A7S0BPH6_9RHOD</name>
<dbReference type="EMBL" id="HBEK01016437">
    <property type="protein sequence ID" value="CAD8398976.1"/>
    <property type="molecule type" value="Transcribed_RNA"/>
</dbReference>
<reference evidence="1" key="1">
    <citation type="submission" date="2021-01" db="EMBL/GenBank/DDBJ databases">
        <authorList>
            <person name="Corre E."/>
            <person name="Pelletier E."/>
            <person name="Niang G."/>
            <person name="Scheremetjew M."/>
            <person name="Finn R."/>
            <person name="Kale V."/>
            <person name="Holt S."/>
            <person name="Cochrane G."/>
            <person name="Meng A."/>
            <person name="Brown T."/>
            <person name="Cohen L."/>
        </authorList>
    </citation>
    <scope>NUCLEOTIDE SEQUENCE</scope>
    <source>
        <strain evidence="1">UTEX LB 2760</strain>
    </source>
</reference>
<gene>
    <name evidence="1" type="ORF">RMAR0315_LOCUS8968</name>
</gene>
<proteinExistence type="predicted"/>
<organism evidence="1">
    <name type="scientific">Rhodosorus marinus</name>
    <dbReference type="NCBI Taxonomy" id="101924"/>
    <lineage>
        <taxon>Eukaryota</taxon>
        <taxon>Rhodophyta</taxon>
        <taxon>Stylonematophyceae</taxon>
        <taxon>Stylonematales</taxon>
        <taxon>Stylonemataceae</taxon>
        <taxon>Rhodosorus</taxon>
    </lineage>
</organism>
<evidence type="ECO:0000313" key="1">
    <source>
        <dbReference type="EMBL" id="CAD8398976.1"/>
    </source>
</evidence>
<dbReference type="AlphaFoldDB" id="A0A7S0BPH6"/>
<sequence length="157" mass="17719">MVGGQYFKEKLATPFVREALETIGCTEGEMIDGAKYCVRRVSGCLESGDFKGLNGATDGDVEAYFNHLRSSNEGIKLEFEDAKVRMATSEELSEDSMHVTFSKVEMEMILKAKLNAGKLLKWKHELWEFQSLHKVKLEDAQAKPPVPEWKLVNLSVF</sequence>
<protein>
    <submittedName>
        <fullName evidence="1">Uncharacterized protein</fullName>
    </submittedName>
</protein>
<accession>A0A7S0BPH6</accession>